<evidence type="ECO:0000256" key="12">
    <source>
        <dbReference type="SAM" id="Phobius"/>
    </source>
</evidence>
<feature type="domain" description="G-protein coupled receptors family 1 profile" evidence="13">
    <location>
        <begin position="1086"/>
        <end position="1161"/>
    </location>
</feature>
<gene>
    <name evidence="14" type="ORF">TDIB3V08_LOCUS1359</name>
</gene>
<accession>A0A7R8VAW0</accession>
<comment type="similarity">
    <text evidence="2 10">Belongs to the G-protein coupled receptor 1 family.</text>
</comment>
<dbReference type="InterPro" id="IPR017452">
    <property type="entry name" value="GPCR_Rhodpsn_7TM"/>
</dbReference>
<evidence type="ECO:0000256" key="11">
    <source>
        <dbReference type="SAM" id="MobiDB-lite"/>
    </source>
</evidence>
<organism evidence="14">
    <name type="scientific">Timema douglasi</name>
    <name type="common">Walking stick</name>
    <dbReference type="NCBI Taxonomy" id="61478"/>
    <lineage>
        <taxon>Eukaryota</taxon>
        <taxon>Metazoa</taxon>
        <taxon>Ecdysozoa</taxon>
        <taxon>Arthropoda</taxon>
        <taxon>Hexapoda</taxon>
        <taxon>Insecta</taxon>
        <taxon>Pterygota</taxon>
        <taxon>Neoptera</taxon>
        <taxon>Polyneoptera</taxon>
        <taxon>Phasmatodea</taxon>
        <taxon>Timematodea</taxon>
        <taxon>Timematoidea</taxon>
        <taxon>Timematidae</taxon>
        <taxon>Timema</taxon>
    </lineage>
</organism>
<keyword evidence="4 10" id="KW-0812">Transmembrane</keyword>
<evidence type="ECO:0000256" key="9">
    <source>
        <dbReference type="ARBA" id="ARBA00023224"/>
    </source>
</evidence>
<reference evidence="14" key="1">
    <citation type="submission" date="2020-11" db="EMBL/GenBank/DDBJ databases">
        <authorList>
            <person name="Tran Van P."/>
        </authorList>
    </citation>
    <scope>NUCLEOTIDE SEQUENCE</scope>
</reference>
<dbReference type="Gene3D" id="1.20.1070.10">
    <property type="entry name" value="Rhodopsin 7-helix transmembrane proteins"/>
    <property type="match status" value="2"/>
</dbReference>
<dbReference type="GO" id="GO:0004930">
    <property type="term" value="F:G protein-coupled receptor activity"/>
    <property type="evidence" value="ECO:0007669"/>
    <property type="project" value="UniProtKB-KW"/>
</dbReference>
<dbReference type="GO" id="GO:0005886">
    <property type="term" value="C:plasma membrane"/>
    <property type="evidence" value="ECO:0007669"/>
    <property type="project" value="UniProtKB-SubCell"/>
</dbReference>
<evidence type="ECO:0000256" key="10">
    <source>
        <dbReference type="RuleBase" id="RU000688"/>
    </source>
</evidence>
<comment type="subcellular location">
    <subcellularLocation>
        <location evidence="1">Cell membrane</location>
        <topology evidence="1">Multi-pass membrane protein</topology>
    </subcellularLocation>
</comment>
<feature type="transmembrane region" description="Helical" evidence="12">
    <location>
        <begin position="1105"/>
        <end position="1125"/>
    </location>
</feature>
<feature type="domain" description="G-protein coupled receptors family 1 profile" evidence="13">
    <location>
        <begin position="1"/>
        <end position="88"/>
    </location>
</feature>
<keyword evidence="8 10" id="KW-0675">Receptor</keyword>
<evidence type="ECO:0000256" key="3">
    <source>
        <dbReference type="ARBA" id="ARBA00022475"/>
    </source>
</evidence>
<keyword evidence="7 12" id="KW-0472">Membrane</keyword>
<feature type="transmembrane region" description="Helical" evidence="12">
    <location>
        <begin position="28"/>
        <end position="50"/>
    </location>
</feature>
<evidence type="ECO:0000259" key="13">
    <source>
        <dbReference type="PROSITE" id="PS50262"/>
    </source>
</evidence>
<dbReference type="InterPro" id="IPR000276">
    <property type="entry name" value="GPCR_Rhodpsn"/>
</dbReference>
<dbReference type="EMBL" id="OA564611">
    <property type="protein sequence ID" value="CAD7194951.1"/>
    <property type="molecule type" value="Genomic_DNA"/>
</dbReference>
<keyword evidence="6 10" id="KW-0297">G-protein coupled receptor</keyword>
<dbReference type="Pfam" id="PF00001">
    <property type="entry name" value="7tm_1"/>
    <property type="match status" value="2"/>
</dbReference>
<name>A0A7R8VAW0_TIMDO</name>
<sequence>MQVTRATLRTPEVLGSGGFFPLPSVYCLAWICLDVLFCTASIMHLCTISVDRYLSLRYPMKFGRNKTRRRVTLKIVFVWILSIAMSLPLSLMYSQTSGTSRDHHLTTSHGATREMPRSPRHTSTVYQLRLFTRGENNVRGPGCLLMRLHTQRPRNGAVLANPLPSLVVPDIRLREEGGCEGSWCFRLSGILFDTPEFIVLDSDSTNSALDLIGISIKVTGSELVGRVWSYASKTCINKLLVTQNKILRTLTGANRFTRITELHAMTNCRQLQEIYRDRNKKFYDSTETHENELRITLATGAAPDGEWKCIHLTPNPKKRKSYPNKQLFNTLATAGLHWDNRLGQPSSQRITLAPLAAPDGEWICNQPRQTYPHSQVYKFIREVKSHDNDSVLKQQISPVTDNLVWHNCQVRCSESEHFHRHSLSIRNYPLSPIVTHVAGTVPVPPIATHVAGTVPLPPTATHVAGTVPLPPTTTHVAGTVPLPTTATPCCRDSVLSPSSLIVPSDGELTGWDTSAAPTKPTHQDDVMVSTLQMPQYSVRTIKMIRDSSGTLGKIRQLEPTGQEPEVPLIIRMHHGIGIVVDHDSVLVEGTCQIPDPLYKLIGSIVCFYIPLCVMLYTYALTVRLLALQQQNLGGEGAGWSSGWLGTPSLGVERRSTWRRLLLPSNKVPTSSCHTTQHQHSAGSTDTELTTLDTHELWLQDSTIPEPAPSTMTALQHFGAEMLRLSRGLENFPVTSPTHFHKEISLVTKRRENSAPESLSCSRSSLKLPESSPVSDRKGRELTFSFHEQSINSFRKSPSFNRHVTNFLDQRQEINISESSSSSEDQDPTVGLTPIDQYQSLASKLSEESDSSVPNTTEENDVSHFEIIISPHKSIERKKSVMPFPLPPPCTCPYFGEQSVDGKTKVPLPISAERNERMKHNCIMPRVSENDNTLKVEIISEGSSPTSSLSTSPTRRGKLLDSTFKSRTVNEGCAIGGNMVVTWESGSKRVNRIGSSIGTNSRMVLLDNNSSINNSLIVHSVNQAPLLHRAATLRHYTGITKGRQQKSKSDNTSSPCLLMAYAAGNEGGGLSRSGMVRNPHSRNSSVISRTSSRHGRIIRLEQKATYVLGVVFFTFVILWAPFFVLNLLPTLCADCERNIHHGVFDFVTWLGYASSMVNPIFYTIFNKVFRQAFKKVLLCRYRNKTWRPTR</sequence>
<feature type="compositionally biased region" description="Basic and acidic residues" evidence="11">
    <location>
        <begin position="100"/>
        <end position="117"/>
    </location>
</feature>
<feature type="transmembrane region" description="Helical" evidence="12">
    <location>
        <begin position="600"/>
        <end position="620"/>
    </location>
</feature>
<dbReference type="AlphaFoldDB" id="A0A7R8VAW0"/>
<feature type="compositionally biased region" description="Polar residues" evidence="11">
    <location>
        <begin position="754"/>
        <end position="764"/>
    </location>
</feature>
<evidence type="ECO:0000256" key="1">
    <source>
        <dbReference type="ARBA" id="ARBA00004651"/>
    </source>
</evidence>
<dbReference type="SUPFAM" id="SSF81321">
    <property type="entry name" value="Family A G protein-coupled receptor-like"/>
    <property type="match status" value="2"/>
</dbReference>
<keyword evidence="5 12" id="KW-1133">Transmembrane helix</keyword>
<dbReference type="PANTHER" id="PTHR24248">
    <property type="entry name" value="ADRENERGIC RECEPTOR-RELATED G-PROTEIN COUPLED RECEPTOR"/>
    <property type="match status" value="1"/>
</dbReference>
<feature type="region of interest" description="Disordered" evidence="11">
    <location>
        <begin position="841"/>
        <end position="863"/>
    </location>
</feature>
<keyword evidence="9 10" id="KW-0807">Transducer</keyword>
<feature type="transmembrane region" description="Helical" evidence="12">
    <location>
        <begin position="1145"/>
        <end position="1164"/>
    </location>
</feature>
<protein>
    <recommendedName>
        <fullName evidence="13">G-protein coupled receptors family 1 profile domain-containing protein</fullName>
    </recommendedName>
</protein>
<evidence type="ECO:0000256" key="5">
    <source>
        <dbReference type="ARBA" id="ARBA00022989"/>
    </source>
</evidence>
<feature type="region of interest" description="Disordered" evidence="11">
    <location>
        <begin position="97"/>
        <end position="118"/>
    </location>
</feature>
<evidence type="ECO:0000256" key="7">
    <source>
        <dbReference type="ARBA" id="ARBA00023136"/>
    </source>
</evidence>
<evidence type="ECO:0000256" key="2">
    <source>
        <dbReference type="ARBA" id="ARBA00010663"/>
    </source>
</evidence>
<dbReference type="PROSITE" id="PS50262">
    <property type="entry name" value="G_PROTEIN_RECEP_F1_2"/>
    <property type="match status" value="2"/>
</dbReference>
<evidence type="ECO:0000256" key="8">
    <source>
        <dbReference type="ARBA" id="ARBA00023170"/>
    </source>
</evidence>
<keyword evidence="3" id="KW-1003">Cell membrane</keyword>
<dbReference type="PRINTS" id="PR00237">
    <property type="entry name" value="GPCRRHODOPSN"/>
</dbReference>
<feature type="region of interest" description="Disordered" evidence="11">
    <location>
        <begin position="748"/>
        <end position="778"/>
    </location>
</feature>
<evidence type="ECO:0000313" key="14">
    <source>
        <dbReference type="EMBL" id="CAD7194951.1"/>
    </source>
</evidence>
<evidence type="ECO:0000256" key="4">
    <source>
        <dbReference type="ARBA" id="ARBA00022692"/>
    </source>
</evidence>
<evidence type="ECO:0000256" key="6">
    <source>
        <dbReference type="ARBA" id="ARBA00023040"/>
    </source>
</evidence>
<proteinExistence type="inferred from homology"/>
<feature type="transmembrane region" description="Helical" evidence="12">
    <location>
        <begin position="71"/>
        <end position="93"/>
    </location>
</feature>
<dbReference type="PROSITE" id="PS00237">
    <property type="entry name" value="G_PROTEIN_RECEP_F1_1"/>
    <property type="match status" value="1"/>
</dbReference>